<dbReference type="PANTHER" id="PTHR15004">
    <property type="entry name" value="GLUTAMYL-TRNA(GLN) AMIDOTRANSFERASE SUBUNIT C, MITOCHONDRIAL"/>
    <property type="match status" value="1"/>
</dbReference>
<dbReference type="PANTHER" id="PTHR15004:SF0">
    <property type="entry name" value="GLUTAMYL-TRNA(GLN) AMIDOTRANSFERASE SUBUNIT C, MITOCHONDRIAL"/>
    <property type="match status" value="1"/>
</dbReference>
<dbReference type="InterPro" id="IPR003837">
    <property type="entry name" value="GatC"/>
</dbReference>
<dbReference type="HAMAP" id="MF_00122">
    <property type="entry name" value="GatC"/>
    <property type="match status" value="1"/>
</dbReference>
<proteinExistence type="inferred from homology"/>
<sequence>MAVTVEDVKRIAALARLEFTAEEEERLTGELNSILLYMGKLNGLDTDGVEPTSHVAPVANAFREDEPEEFAHVEELRAQAPEMVEGYYKVPRIIE</sequence>
<dbReference type="GO" id="GO:0070681">
    <property type="term" value="P:glutaminyl-tRNAGln biosynthesis via transamidation"/>
    <property type="evidence" value="ECO:0007669"/>
    <property type="project" value="TreeGrafter"/>
</dbReference>
<name>A0A382WN42_9ZZZZ</name>
<gene>
    <name evidence="1" type="ORF">METZ01_LOCUS413161</name>
</gene>
<dbReference type="AlphaFoldDB" id="A0A382WN42"/>
<dbReference type="EMBL" id="UINC01161237">
    <property type="protein sequence ID" value="SVD60307.1"/>
    <property type="molecule type" value="Genomic_DNA"/>
</dbReference>
<dbReference type="Pfam" id="PF02686">
    <property type="entry name" value="GatC"/>
    <property type="match status" value="1"/>
</dbReference>
<dbReference type="InterPro" id="IPR036113">
    <property type="entry name" value="Asp/Glu-ADT_sf_sub_c"/>
</dbReference>
<evidence type="ECO:0000313" key="1">
    <source>
        <dbReference type="EMBL" id="SVD60307.1"/>
    </source>
</evidence>
<organism evidence="1">
    <name type="scientific">marine metagenome</name>
    <dbReference type="NCBI Taxonomy" id="408172"/>
    <lineage>
        <taxon>unclassified sequences</taxon>
        <taxon>metagenomes</taxon>
        <taxon>ecological metagenomes</taxon>
    </lineage>
</organism>
<dbReference type="Gene3D" id="1.10.20.60">
    <property type="entry name" value="Glu-tRNAGln amidotransferase C subunit, N-terminal domain"/>
    <property type="match status" value="1"/>
</dbReference>
<reference evidence="1" key="1">
    <citation type="submission" date="2018-05" db="EMBL/GenBank/DDBJ databases">
        <authorList>
            <person name="Lanie J.A."/>
            <person name="Ng W.-L."/>
            <person name="Kazmierczak K.M."/>
            <person name="Andrzejewski T.M."/>
            <person name="Davidsen T.M."/>
            <person name="Wayne K.J."/>
            <person name="Tettelin H."/>
            <person name="Glass J.I."/>
            <person name="Rusch D."/>
            <person name="Podicherti R."/>
            <person name="Tsui H.-C.T."/>
            <person name="Winkler M.E."/>
        </authorList>
    </citation>
    <scope>NUCLEOTIDE SEQUENCE</scope>
</reference>
<dbReference type="SUPFAM" id="SSF141000">
    <property type="entry name" value="Glu-tRNAGln amidotransferase C subunit"/>
    <property type="match status" value="1"/>
</dbReference>
<dbReference type="NCBIfam" id="TIGR00135">
    <property type="entry name" value="gatC"/>
    <property type="match status" value="1"/>
</dbReference>
<dbReference type="GO" id="GO:0006450">
    <property type="term" value="P:regulation of translational fidelity"/>
    <property type="evidence" value="ECO:0007669"/>
    <property type="project" value="InterPro"/>
</dbReference>
<protein>
    <submittedName>
        <fullName evidence="1">Uncharacterized protein</fullName>
    </submittedName>
</protein>
<accession>A0A382WN42</accession>